<keyword evidence="5" id="KW-1185">Reference proteome</keyword>
<evidence type="ECO:0000256" key="1">
    <source>
        <dbReference type="ARBA" id="ARBA00022829"/>
    </source>
</evidence>
<gene>
    <name evidence="4" type="ORF">J7I43_17870</name>
</gene>
<accession>A0ABS3YHD1</accession>
<dbReference type="Gene3D" id="1.10.443.10">
    <property type="entry name" value="Intergrase catalytic core"/>
    <property type="match status" value="1"/>
</dbReference>
<dbReference type="PANTHER" id="PTHR30349:SF81">
    <property type="entry name" value="TYROSINE RECOMBINASE XERC"/>
    <property type="match status" value="1"/>
</dbReference>
<dbReference type="Pfam" id="PF00589">
    <property type="entry name" value="Phage_integrase"/>
    <property type="match status" value="1"/>
</dbReference>
<reference evidence="5" key="1">
    <citation type="submission" date="2021-03" db="EMBL/GenBank/DDBJ databases">
        <title>Assistant Professor.</title>
        <authorList>
            <person name="Huq M.A."/>
        </authorList>
    </citation>
    <scope>NUCLEOTIDE SEQUENCE [LARGE SCALE GENOMIC DNA]</scope>
    <source>
        <strain evidence="5">MAH-28</strain>
    </source>
</reference>
<keyword evidence="2" id="KW-0233">DNA recombination</keyword>
<evidence type="ECO:0000313" key="5">
    <source>
        <dbReference type="Proteomes" id="UP000679126"/>
    </source>
</evidence>
<organism evidence="4 5">
    <name type="scientific">Chitinophaga chungangae</name>
    <dbReference type="NCBI Taxonomy" id="2821488"/>
    <lineage>
        <taxon>Bacteria</taxon>
        <taxon>Pseudomonadati</taxon>
        <taxon>Bacteroidota</taxon>
        <taxon>Chitinophagia</taxon>
        <taxon>Chitinophagales</taxon>
        <taxon>Chitinophagaceae</taxon>
        <taxon>Chitinophaga</taxon>
    </lineage>
</organism>
<keyword evidence="1" id="KW-0159">Chromosome partition</keyword>
<dbReference type="InterPro" id="IPR011010">
    <property type="entry name" value="DNA_brk_join_enz"/>
</dbReference>
<dbReference type="InterPro" id="IPR002104">
    <property type="entry name" value="Integrase_catalytic"/>
</dbReference>
<sequence>MASLNLLYSPAYARLQDSFSVWLQTLGYAPTTVYNLPRHISEYLRWQEHQGNVTLDSLTASSANAFISHQQLQTGIRTKRNHSAGHLNKYVQALALLGRYLRQTGAGGEGFALRQVAGEKRLPVWLTVEEVRQLYHVTGDTVLGIRDRAMLAVFYGCGLRLNEGTSLEISDILTDRRLLYVRKGKGYKERYVPLTQQNLQHIQDYLSESRPQLLQRSTESLFLGANTGKGLSKQSLYVRVKQLAKTAGIIKDIGTHTLRHSIATHLLQNGVPLEKIQLFLGHESLDSTQLYTHLVNGSL</sequence>
<comment type="caution">
    <text evidence="4">The sequence shown here is derived from an EMBL/GenBank/DDBJ whole genome shotgun (WGS) entry which is preliminary data.</text>
</comment>
<dbReference type="InterPro" id="IPR050090">
    <property type="entry name" value="Tyrosine_recombinase_XerCD"/>
</dbReference>
<feature type="domain" description="Tyr recombinase" evidence="3">
    <location>
        <begin position="121"/>
        <end position="299"/>
    </location>
</feature>
<dbReference type="PROSITE" id="PS51898">
    <property type="entry name" value="TYR_RECOMBINASE"/>
    <property type="match status" value="1"/>
</dbReference>
<dbReference type="EMBL" id="JAGHKP010000003">
    <property type="protein sequence ID" value="MBO9154100.1"/>
    <property type="molecule type" value="Genomic_DNA"/>
</dbReference>
<dbReference type="RefSeq" id="WP_209147219.1">
    <property type="nucleotide sequence ID" value="NZ_JAGHKP010000003.1"/>
</dbReference>
<evidence type="ECO:0000256" key="2">
    <source>
        <dbReference type="ARBA" id="ARBA00023172"/>
    </source>
</evidence>
<dbReference type="Proteomes" id="UP000679126">
    <property type="component" value="Unassembled WGS sequence"/>
</dbReference>
<proteinExistence type="predicted"/>
<protein>
    <submittedName>
        <fullName evidence="4">Tyrosine-type recombinase/integrase</fullName>
    </submittedName>
</protein>
<dbReference type="PANTHER" id="PTHR30349">
    <property type="entry name" value="PHAGE INTEGRASE-RELATED"/>
    <property type="match status" value="1"/>
</dbReference>
<evidence type="ECO:0000259" key="3">
    <source>
        <dbReference type="PROSITE" id="PS51898"/>
    </source>
</evidence>
<evidence type="ECO:0000313" key="4">
    <source>
        <dbReference type="EMBL" id="MBO9154100.1"/>
    </source>
</evidence>
<dbReference type="InterPro" id="IPR013762">
    <property type="entry name" value="Integrase-like_cat_sf"/>
</dbReference>
<dbReference type="SUPFAM" id="SSF56349">
    <property type="entry name" value="DNA breaking-rejoining enzymes"/>
    <property type="match status" value="1"/>
</dbReference>
<name>A0ABS3YHD1_9BACT</name>